<dbReference type="Pfam" id="PF06114">
    <property type="entry name" value="Peptidase_M78"/>
    <property type="match status" value="1"/>
</dbReference>
<dbReference type="STRING" id="42253.NITMOv2_4357"/>
<accession>A0A0K2GIE3</accession>
<sequence length="413" mass="46751">MQNMTNGISDRGAHMKVIKTEAEYRSALEEIEKLIGLDPTPGTTEADTAELLTTLVQAYEAKHFPIGLPDAVTAIRFRMEQQNLSQNDLIPYLGTRSRASEILAGKRPLSLSMIRALHYGLGIPASVLLQKPSASQKEQDIDWKKFPVKEMIKRGWIQATSINQDNIREVLRDFFGQITPSPAMANVYLKKDHVRSHRPVDYYALAAWSTRILICAKDLPGLARYQPGVINLDFLRTVARLSRSTDGPLLARDFLLQHGIAVVIEEHLPKTYIDGAALMAPSGQPVIGLTLRRDRIDNFWFVLIHELIHIWRHVLSPSSVFFDDFDEEGNTDRQEKEADELAREALIPRRVWERSHARVLRSPDAAKLLADELNVHPAIVAGRMRWEAKNYKILNQMIGLGQVKCLFLERSIA</sequence>
<dbReference type="GO" id="GO:0001046">
    <property type="term" value="F:core promoter sequence-specific DNA binding"/>
    <property type="evidence" value="ECO:0007669"/>
    <property type="project" value="TreeGrafter"/>
</dbReference>
<organism evidence="3 4">
    <name type="scientific">Nitrospira moscoviensis</name>
    <dbReference type="NCBI Taxonomy" id="42253"/>
    <lineage>
        <taxon>Bacteria</taxon>
        <taxon>Pseudomonadati</taxon>
        <taxon>Nitrospirota</taxon>
        <taxon>Nitrospiria</taxon>
        <taxon>Nitrospirales</taxon>
        <taxon>Nitrospiraceae</taxon>
        <taxon>Nitrospira</taxon>
    </lineage>
</organism>
<reference evidence="3 4" key="1">
    <citation type="journal article" date="2015" name="Proc. Natl. Acad. Sci. U.S.A.">
        <title>Expanded metabolic versatility of ubiquitous nitrite-oxidizing bacteria from the genus Nitrospira.</title>
        <authorList>
            <person name="Koch H."/>
            <person name="Lucker S."/>
            <person name="Albertsen M."/>
            <person name="Kitzinger K."/>
            <person name="Herbold C."/>
            <person name="Spieck E."/>
            <person name="Nielsen P.H."/>
            <person name="Wagner M."/>
            <person name="Daims H."/>
        </authorList>
    </citation>
    <scope>NUCLEOTIDE SEQUENCE [LARGE SCALE GENOMIC DNA]</scope>
    <source>
        <strain evidence="3 4">NSP M-1</strain>
    </source>
</reference>
<dbReference type="Gene3D" id="1.10.260.40">
    <property type="entry name" value="lambda repressor-like DNA-binding domains"/>
    <property type="match status" value="1"/>
</dbReference>
<dbReference type="InterPro" id="IPR001387">
    <property type="entry name" value="Cro/C1-type_HTH"/>
</dbReference>
<dbReference type="PATRIC" id="fig|42253.5.peg.4301"/>
<evidence type="ECO:0000313" key="3">
    <source>
        <dbReference type="EMBL" id="ALA60733.1"/>
    </source>
</evidence>
<dbReference type="Proteomes" id="UP000069205">
    <property type="component" value="Chromosome"/>
</dbReference>
<name>A0A0K2GIE3_NITMO</name>
<proteinExistence type="inferred from homology"/>
<dbReference type="OrthoDB" id="9796786at2"/>
<feature type="domain" description="IrrE N-terminal-like" evidence="2">
    <location>
        <begin position="262"/>
        <end position="381"/>
    </location>
</feature>
<dbReference type="PANTHER" id="PTHR40455">
    <property type="entry name" value="ANTITOXIN HIGA"/>
    <property type="match status" value="1"/>
</dbReference>
<dbReference type="InterPro" id="IPR010359">
    <property type="entry name" value="IrrE_HExxH"/>
</dbReference>
<comment type="similarity">
    <text evidence="1">Belongs to the short-chain fatty acyl-CoA assimilation regulator (ScfR) family.</text>
</comment>
<keyword evidence="4" id="KW-1185">Reference proteome</keyword>
<dbReference type="InterPro" id="IPR039060">
    <property type="entry name" value="Antitox_HigA"/>
</dbReference>
<dbReference type="AlphaFoldDB" id="A0A0K2GIE3"/>
<dbReference type="SUPFAM" id="SSF47413">
    <property type="entry name" value="lambda repressor-like DNA-binding domains"/>
    <property type="match status" value="1"/>
</dbReference>
<evidence type="ECO:0000313" key="4">
    <source>
        <dbReference type="Proteomes" id="UP000069205"/>
    </source>
</evidence>
<dbReference type="KEGG" id="nmv:NITMOv2_4357"/>
<evidence type="ECO:0000256" key="1">
    <source>
        <dbReference type="ARBA" id="ARBA00007227"/>
    </source>
</evidence>
<dbReference type="PANTHER" id="PTHR40455:SF1">
    <property type="entry name" value="ANTITOXIN HIGA"/>
    <property type="match status" value="1"/>
</dbReference>
<dbReference type="InterPro" id="IPR010982">
    <property type="entry name" value="Lambda_DNA-bd_dom_sf"/>
</dbReference>
<protein>
    <submittedName>
        <fullName evidence="3">Putative transcription regulator with HTH domain</fullName>
    </submittedName>
</protein>
<gene>
    <name evidence="3" type="ORF">NITMOv2_4357</name>
</gene>
<dbReference type="GO" id="GO:0006355">
    <property type="term" value="P:regulation of DNA-templated transcription"/>
    <property type="evidence" value="ECO:0007669"/>
    <property type="project" value="InterPro"/>
</dbReference>
<dbReference type="EMBL" id="CP011801">
    <property type="protein sequence ID" value="ALA60733.1"/>
    <property type="molecule type" value="Genomic_DNA"/>
</dbReference>
<dbReference type="CDD" id="cd00093">
    <property type="entry name" value="HTH_XRE"/>
    <property type="match status" value="1"/>
</dbReference>
<evidence type="ECO:0000259" key="2">
    <source>
        <dbReference type="Pfam" id="PF06114"/>
    </source>
</evidence>